<dbReference type="Proteomes" id="UP000555552">
    <property type="component" value="Unassembled WGS sequence"/>
</dbReference>
<dbReference type="InterPro" id="IPR027417">
    <property type="entry name" value="P-loop_NTPase"/>
</dbReference>
<organism evidence="2 3">
    <name type="scientific">Pseudokineococcus marinus</name>
    <dbReference type="NCBI Taxonomy" id="351215"/>
    <lineage>
        <taxon>Bacteria</taxon>
        <taxon>Bacillati</taxon>
        <taxon>Actinomycetota</taxon>
        <taxon>Actinomycetes</taxon>
        <taxon>Kineosporiales</taxon>
        <taxon>Kineosporiaceae</taxon>
        <taxon>Pseudokineococcus</taxon>
    </lineage>
</organism>
<feature type="compositionally biased region" description="Low complexity" evidence="1">
    <location>
        <begin position="1"/>
        <end position="10"/>
    </location>
</feature>
<comment type="caution">
    <text evidence="2">The sequence shown here is derived from an EMBL/GenBank/DDBJ whole genome shotgun (WGS) entry which is preliminary data.</text>
</comment>
<proteinExistence type="predicted"/>
<dbReference type="PANTHER" id="PTHR37816">
    <property type="entry name" value="YALI0E33011P"/>
    <property type="match status" value="1"/>
</dbReference>
<protein>
    <submittedName>
        <fullName evidence="2">AAA family ATPase</fullName>
    </submittedName>
</protein>
<sequence>MAAPYRGAARPYRRRVRGPGEPLARPPRRVLVAGTSGAGKTTLARALGADLGVPHVELDALHHGPGWVPRPDFRADVEALAAGDAWVTEWQYGAVRDLLAARADLVVWLDLPRHRVMRQVVRRTVRRRLRREVLWNGNVEPPLRTVLTDPANIVRWAWTSHHRGRERVLALGADRPDLPVVRLPSHAAALAWRRGPLADVLGRPA</sequence>
<dbReference type="InterPro" id="IPR052922">
    <property type="entry name" value="Cytidylate_Kinase-2"/>
</dbReference>
<dbReference type="AlphaFoldDB" id="A0A849BRK8"/>
<keyword evidence="3" id="KW-1185">Reference proteome</keyword>
<gene>
    <name evidence="2" type="ORF">HLB09_13845</name>
</gene>
<evidence type="ECO:0000256" key="1">
    <source>
        <dbReference type="SAM" id="MobiDB-lite"/>
    </source>
</evidence>
<feature type="region of interest" description="Disordered" evidence="1">
    <location>
        <begin position="1"/>
        <end position="27"/>
    </location>
</feature>
<dbReference type="EMBL" id="JABEMA010000271">
    <property type="protein sequence ID" value="NNH24155.1"/>
    <property type="molecule type" value="Genomic_DNA"/>
</dbReference>
<dbReference type="PANTHER" id="PTHR37816:SF1">
    <property type="entry name" value="TOXIN"/>
    <property type="match status" value="1"/>
</dbReference>
<evidence type="ECO:0000313" key="3">
    <source>
        <dbReference type="Proteomes" id="UP000555552"/>
    </source>
</evidence>
<accession>A0A849BRK8</accession>
<dbReference type="RefSeq" id="WP_171203924.1">
    <property type="nucleotide sequence ID" value="NZ_BAAANP010000060.1"/>
</dbReference>
<dbReference type="SUPFAM" id="SSF52540">
    <property type="entry name" value="P-loop containing nucleoside triphosphate hydrolases"/>
    <property type="match status" value="1"/>
</dbReference>
<name>A0A849BRK8_9ACTN</name>
<reference evidence="2 3" key="1">
    <citation type="submission" date="2020-05" db="EMBL/GenBank/DDBJ databases">
        <title>MicrobeNet Type strains.</title>
        <authorList>
            <person name="Nicholson A.C."/>
        </authorList>
    </citation>
    <scope>NUCLEOTIDE SEQUENCE [LARGE SCALE GENOMIC DNA]</scope>
    <source>
        <strain evidence="2 3">JCM 14547</strain>
    </source>
</reference>
<evidence type="ECO:0000313" key="2">
    <source>
        <dbReference type="EMBL" id="NNH24155.1"/>
    </source>
</evidence>
<dbReference type="Gene3D" id="3.40.50.300">
    <property type="entry name" value="P-loop containing nucleotide triphosphate hydrolases"/>
    <property type="match status" value="1"/>
</dbReference>